<protein>
    <recommendedName>
        <fullName evidence="2">Response regulatory domain-containing protein</fullName>
    </recommendedName>
</protein>
<comment type="caution">
    <text evidence="3">The sequence shown here is derived from an EMBL/GenBank/DDBJ whole genome shotgun (WGS) entry which is preliminary data.</text>
</comment>
<evidence type="ECO:0000256" key="1">
    <source>
        <dbReference type="PROSITE-ProRule" id="PRU00169"/>
    </source>
</evidence>
<sequence length="122" mass="13326">MSTTVHVLGFKQDERAWIESALARIADAVEFVDDGEEFLARPPSGPGRCLIASADVDEAATLGLVRALRQRGVDLPVIVLGPHSAFRTAVDIARLEATDFLERPVSVRELRAAVRRMRSDTS</sequence>
<dbReference type="RefSeq" id="WP_286531133.1">
    <property type="nucleotide sequence ID" value="NZ_JAUJZH010000009.1"/>
</dbReference>
<evidence type="ECO:0000313" key="4">
    <source>
        <dbReference type="Proteomes" id="UP001169027"/>
    </source>
</evidence>
<name>A0ABT8S406_9BURK</name>
<gene>
    <name evidence="3" type="ORF">Q2T77_14855</name>
</gene>
<dbReference type="Proteomes" id="UP001169027">
    <property type="component" value="Unassembled WGS sequence"/>
</dbReference>
<evidence type="ECO:0000313" key="3">
    <source>
        <dbReference type="EMBL" id="MDO1533573.1"/>
    </source>
</evidence>
<dbReference type="InterPro" id="IPR001789">
    <property type="entry name" value="Sig_transdc_resp-reg_receiver"/>
</dbReference>
<accession>A0ABT8S406</accession>
<dbReference type="InterPro" id="IPR011006">
    <property type="entry name" value="CheY-like_superfamily"/>
</dbReference>
<feature type="modified residue" description="4-aspartylphosphate" evidence="1">
    <location>
        <position position="55"/>
    </location>
</feature>
<evidence type="ECO:0000259" key="2">
    <source>
        <dbReference type="PROSITE" id="PS50110"/>
    </source>
</evidence>
<proteinExistence type="predicted"/>
<dbReference type="SUPFAM" id="SSF52172">
    <property type="entry name" value="CheY-like"/>
    <property type="match status" value="1"/>
</dbReference>
<dbReference type="Gene3D" id="3.40.50.2300">
    <property type="match status" value="1"/>
</dbReference>
<dbReference type="PROSITE" id="PS50110">
    <property type="entry name" value="RESPONSE_REGULATORY"/>
    <property type="match status" value="1"/>
</dbReference>
<feature type="domain" description="Response regulatory" evidence="2">
    <location>
        <begin position="4"/>
        <end position="118"/>
    </location>
</feature>
<reference evidence="3" key="1">
    <citation type="submission" date="2023-06" db="EMBL/GenBank/DDBJ databases">
        <authorList>
            <person name="Jiang Y."/>
            <person name="Liu Q."/>
        </authorList>
    </citation>
    <scope>NUCLEOTIDE SEQUENCE</scope>
    <source>
        <strain evidence="3">CGMCC 1.12090</strain>
    </source>
</reference>
<organism evidence="3 4">
    <name type="scientific">Variovorax ginsengisoli</name>
    <dbReference type="NCBI Taxonomy" id="363844"/>
    <lineage>
        <taxon>Bacteria</taxon>
        <taxon>Pseudomonadati</taxon>
        <taxon>Pseudomonadota</taxon>
        <taxon>Betaproteobacteria</taxon>
        <taxon>Burkholderiales</taxon>
        <taxon>Comamonadaceae</taxon>
        <taxon>Variovorax</taxon>
    </lineage>
</organism>
<keyword evidence="1" id="KW-0597">Phosphoprotein</keyword>
<keyword evidence="4" id="KW-1185">Reference proteome</keyword>
<dbReference type="EMBL" id="JAUKVY010000009">
    <property type="protein sequence ID" value="MDO1533573.1"/>
    <property type="molecule type" value="Genomic_DNA"/>
</dbReference>